<feature type="domain" description="Pyrroline-5-carboxylate reductase catalytic N-terminal" evidence="7">
    <location>
        <begin position="18"/>
        <end position="96"/>
    </location>
</feature>
<name>A0A7X2D3X5_9PROT</name>
<dbReference type="InterPro" id="IPR028939">
    <property type="entry name" value="P5C_Rdtase_cat_N"/>
</dbReference>
<dbReference type="AlphaFoldDB" id="A0A7X2D3X5"/>
<dbReference type="RefSeq" id="WP_153345754.1">
    <property type="nucleotide sequence ID" value="NZ_WIVE01000058.1"/>
</dbReference>
<sequence length="279" mass="28096">MPASDLSRAALSTVRVWLVGGGKMGGALLTGWLDNGVAPDNVTIIDPAPGRVPQGVRLAADPAAPLAEGPAPDVLVLAVKPQIMDDVLPAYRSLGDGTTVALSVAAGRLIAGFEAALGAGTPVVRSIPNTPAAVHRGMTVACANAHVTETARATCDALLGAVGDIAWVDDEALIDAVTAVSGSGPAYVFWLTECMARAGVEAGLPEALAARIARATVSGAGALMDQAEEDPATLRRNVTSPNGTTAAALDELMNDRAGLGPLMTRAVAAAARRSRELAG</sequence>
<accession>A0A7X2D3X5</accession>
<dbReference type="GO" id="GO:0055129">
    <property type="term" value="P:L-proline biosynthetic process"/>
    <property type="evidence" value="ECO:0007669"/>
    <property type="project" value="UniProtKB-UniRule"/>
</dbReference>
<dbReference type="SUPFAM" id="SSF51735">
    <property type="entry name" value="NAD(P)-binding Rossmann-fold domains"/>
    <property type="match status" value="1"/>
</dbReference>
<evidence type="ECO:0000313" key="10">
    <source>
        <dbReference type="Proteomes" id="UP000434582"/>
    </source>
</evidence>
<dbReference type="OrthoDB" id="9805754at2"/>
<proteinExistence type="inferred from homology"/>
<keyword evidence="4" id="KW-0641">Proline biosynthesis</keyword>
<feature type="binding site" evidence="6">
    <location>
        <begin position="78"/>
        <end position="81"/>
    </location>
    <ligand>
        <name>NADP(+)</name>
        <dbReference type="ChEBI" id="CHEBI:58349"/>
    </ligand>
</feature>
<comment type="catalytic activity">
    <reaction evidence="4">
        <text>L-proline + NAD(+) = (S)-1-pyrroline-5-carboxylate + NADH + 2 H(+)</text>
        <dbReference type="Rhea" id="RHEA:14105"/>
        <dbReference type="ChEBI" id="CHEBI:15378"/>
        <dbReference type="ChEBI" id="CHEBI:17388"/>
        <dbReference type="ChEBI" id="CHEBI:57540"/>
        <dbReference type="ChEBI" id="CHEBI:57945"/>
        <dbReference type="ChEBI" id="CHEBI:60039"/>
        <dbReference type="EC" id="1.5.1.2"/>
    </reaction>
</comment>
<comment type="pathway">
    <text evidence="4">Amino-acid biosynthesis; L-proline biosynthesis; L-proline from L-glutamate 5-semialdehyde: step 1/1.</text>
</comment>
<comment type="catalytic activity">
    <reaction evidence="4">
        <text>L-proline + NADP(+) = (S)-1-pyrroline-5-carboxylate + NADPH + 2 H(+)</text>
        <dbReference type="Rhea" id="RHEA:14109"/>
        <dbReference type="ChEBI" id="CHEBI:15378"/>
        <dbReference type="ChEBI" id="CHEBI:17388"/>
        <dbReference type="ChEBI" id="CHEBI:57783"/>
        <dbReference type="ChEBI" id="CHEBI:58349"/>
        <dbReference type="ChEBI" id="CHEBI:60039"/>
        <dbReference type="EC" id="1.5.1.2"/>
    </reaction>
</comment>
<evidence type="ECO:0000256" key="1">
    <source>
        <dbReference type="ARBA" id="ARBA00005525"/>
    </source>
</evidence>
<dbReference type="InterPro" id="IPR029036">
    <property type="entry name" value="P5CR_dimer"/>
</dbReference>
<dbReference type="UniPathway" id="UPA00098">
    <property type="reaction ID" value="UER00361"/>
</dbReference>
<keyword evidence="2 4" id="KW-0521">NADP</keyword>
<comment type="subcellular location">
    <subcellularLocation>
        <location evidence="4">Cytoplasm</location>
    </subcellularLocation>
</comment>
<dbReference type="GO" id="GO:0005737">
    <property type="term" value="C:cytoplasm"/>
    <property type="evidence" value="ECO:0007669"/>
    <property type="project" value="UniProtKB-SubCell"/>
</dbReference>
<dbReference type="EMBL" id="WIVE01000058">
    <property type="protein sequence ID" value="MQX37854.1"/>
    <property type="molecule type" value="Genomic_DNA"/>
</dbReference>
<dbReference type="FunFam" id="1.10.3730.10:FF:000001">
    <property type="entry name" value="Pyrroline-5-carboxylate reductase"/>
    <property type="match status" value="1"/>
</dbReference>
<dbReference type="Pfam" id="PF03807">
    <property type="entry name" value="F420_oxidored"/>
    <property type="match status" value="1"/>
</dbReference>
<dbReference type="GO" id="GO:0004735">
    <property type="term" value="F:pyrroline-5-carboxylate reductase activity"/>
    <property type="evidence" value="ECO:0007669"/>
    <property type="project" value="UniProtKB-UniRule"/>
</dbReference>
<evidence type="ECO:0000256" key="4">
    <source>
        <dbReference type="HAMAP-Rule" id="MF_01925"/>
    </source>
</evidence>
<evidence type="ECO:0000256" key="2">
    <source>
        <dbReference type="ARBA" id="ARBA00022857"/>
    </source>
</evidence>
<dbReference type="PIRSF" id="PIRSF000193">
    <property type="entry name" value="Pyrrol-5-carb_rd"/>
    <property type="match status" value="1"/>
</dbReference>
<dbReference type="PANTHER" id="PTHR11645">
    <property type="entry name" value="PYRROLINE-5-CARBOXYLATE REDUCTASE"/>
    <property type="match status" value="1"/>
</dbReference>
<organism evidence="9 10">
    <name type="scientific">Roseospira navarrensis</name>
    <dbReference type="NCBI Taxonomy" id="140058"/>
    <lineage>
        <taxon>Bacteria</taxon>
        <taxon>Pseudomonadati</taxon>
        <taxon>Pseudomonadota</taxon>
        <taxon>Alphaproteobacteria</taxon>
        <taxon>Rhodospirillales</taxon>
        <taxon>Rhodospirillaceae</taxon>
        <taxon>Roseospira</taxon>
    </lineage>
</organism>
<keyword evidence="4" id="KW-0028">Amino-acid biosynthesis</keyword>
<dbReference type="InterPro" id="IPR036291">
    <property type="entry name" value="NAD(P)-bd_dom_sf"/>
</dbReference>
<dbReference type="InterPro" id="IPR000304">
    <property type="entry name" value="Pyrroline-COOH_reductase"/>
</dbReference>
<reference evidence="9 10" key="1">
    <citation type="submission" date="2019-10" db="EMBL/GenBank/DDBJ databases">
        <title>Draft whole-genome sequence of the purple nonsulfur photosynthetic bacterium Roseospira navarrensis DSM 15114.</title>
        <authorList>
            <person name="Kyndt J.A."/>
            <person name="Meyer T.E."/>
        </authorList>
    </citation>
    <scope>NUCLEOTIDE SEQUENCE [LARGE SCALE GENOMIC DNA]</scope>
    <source>
        <strain evidence="9 10">DSM 15114</strain>
    </source>
</reference>
<dbReference type="Proteomes" id="UP000434582">
    <property type="component" value="Unassembled WGS sequence"/>
</dbReference>
<comment type="similarity">
    <text evidence="1 4">Belongs to the pyrroline-5-carboxylate reductase family.</text>
</comment>
<dbReference type="Gene3D" id="1.10.3730.10">
    <property type="entry name" value="ProC C-terminal domain-like"/>
    <property type="match status" value="1"/>
</dbReference>
<evidence type="ECO:0000256" key="6">
    <source>
        <dbReference type="PIRSR" id="PIRSR000193-1"/>
    </source>
</evidence>
<comment type="caution">
    <text evidence="9">The sequence shown here is derived from an EMBL/GenBank/DDBJ whole genome shotgun (WGS) entry which is preliminary data.</text>
</comment>
<keyword evidence="10" id="KW-1185">Reference proteome</keyword>
<protein>
    <recommendedName>
        <fullName evidence="4 5">Pyrroline-5-carboxylate reductase</fullName>
        <shortName evidence="4">P5C reductase</shortName>
        <shortName evidence="4">P5CR</shortName>
        <ecNumber evidence="4 5">1.5.1.2</ecNumber>
    </recommendedName>
    <alternativeName>
        <fullName evidence="4">PCA reductase</fullName>
    </alternativeName>
</protein>
<dbReference type="EC" id="1.5.1.2" evidence="4 5"/>
<dbReference type="PANTHER" id="PTHR11645:SF0">
    <property type="entry name" value="PYRROLINE-5-CARBOXYLATE REDUCTASE 3"/>
    <property type="match status" value="1"/>
</dbReference>
<keyword evidence="3 4" id="KW-0560">Oxidoreductase</keyword>
<dbReference type="NCBIfam" id="TIGR00112">
    <property type="entry name" value="proC"/>
    <property type="match status" value="1"/>
</dbReference>
<comment type="function">
    <text evidence="4">Catalyzes the reduction of 1-pyrroline-5-carboxylate (PCA) to L-proline.</text>
</comment>
<dbReference type="SUPFAM" id="SSF48179">
    <property type="entry name" value="6-phosphogluconate dehydrogenase C-terminal domain-like"/>
    <property type="match status" value="1"/>
</dbReference>
<evidence type="ECO:0000259" key="8">
    <source>
        <dbReference type="Pfam" id="PF14748"/>
    </source>
</evidence>
<dbReference type="InterPro" id="IPR008927">
    <property type="entry name" value="6-PGluconate_DH-like_C_sf"/>
</dbReference>
<dbReference type="Pfam" id="PF14748">
    <property type="entry name" value="P5CR_dimer"/>
    <property type="match status" value="1"/>
</dbReference>
<gene>
    <name evidence="4" type="primary">proC</name>
    <name evidence="9" type="ORF">GHC57_15140</name>
</gene>
<evidence type="ECO:0000256" key="3">
    <source>
        <dbReference type="ARBA" id="ARBA00023002"/>
    </source>
</evidence>
<dbReference type="HAMAP" id="MF_01925">
    <property type="entry name" value="P5C_reductase"/>
    <property type="match status" value="1"/>
</dbReference>
<evidence type="ECO:0000259" key="7">
    <source>
        <dbReference type="Pfam" id="PF03807"/>
    </source>
</evidence>
<dbReference type="Gene3D" id="3.40.50.720">
    <property type="entry name" value="NAD(P)-binding Rossmann-like Domain"/>
    <property type="match status" value="1"/>
</dbReference>
<keyword evidence="4" id="KW-0963">Cytoplasm</keyword>
<evidence type="ECO:0000256" key="5">
    <source>
        <dbReference type="NCBIfam" id="TIGR00112"/>
    </source>
</evidence>
<feature type="domain" description="Pyrroline-5-carboxylate reductase dimerisation" evidence="8">
    <location>
        <begin position="171"/>
        <end position="277"/>
    </location>
</feature>
<evidence type="ECO:0000313" key="9">
    <source>
        <dbReference type="EMBL" id="MQX37854.1"/>
    </source>
</evidence>